<name>A0A3M7SZP8_BRAPC</name>
<dbReference type="EMBL" id="REGN01000526">
    <property type="protein sequence ID" value="RNA41271.1"/>
    <property type="molecule type" value="Genomic_DNA"/>
</dbReference>
<evidence type="ECO:0000313" key="2">
    <source>
        <dbReference type="Proteomes" id="UP000276133"/>
    </source>
</evidence>
<keyword evidence="2" id="KW-1185">Reference proteome</keyword>
<dbReference type="Proteomes" id="UP000276133">
    <property type="component" value="Unassembled WGS sequence"/>
</dbReference>
<reference evidence="1 2" key="1">
    <citation type="journal article" date="2018" name="Sci. Rep.">
        <title>Genomic signatures of local adaptation to the degree of environmental predictability in rotifers.</title>
        <authorList>
            <person name="Franch-Gras L."/>
            <person name="Hahn C."/>
            <person name="Garcia-Roger E.M."/>
            <person name="Carmona M.J."/>
            <person name="Serra M."/>
            <person name="Gomez A."/>
        </authorList>
    </citation>
    <scope>NUCLEOTIDE SEQUENCE [LARGE SCALE GENOMIC DNA]</scope>
    <source>
        <strain evidence="1">HYR1</strain>
    </source>
</reference>
<proteinExistence type="predicted"/>
<gene>
    <name evidence="1" type="ORF">BpHYR1_001696</name>
</gene>
<dbReference type="AlphaFoldDB" id="A0A3M7SZP8"/>
<protein>
    <submittedName>
        <fullName evidence="1">Uncharacterized protein</fullName>
    </submittedName>
</protein>
<accession>A0A3M7SZP8</accession>
<sequence length="104" mass="12412">MSKALLSISPDITSCQLLEDKDLKNNTCHIIELKHELKVKDDLILNSVGTWSIKLRHHKTLHFDIFYRLNYNQAHCYKYIPRQKSFNNCLSKPKHRKLEMFAWI</sequence>
<evidence type="ECO:0000313" key="1">
    <source>
        <dbReference type="EMBL" id="RNA41271.1"/>
    </source>
</evidence>
<organism evidence="1 2">
    <name type="scientific">Brachionus plicatilis</name>
    <name type="common">Marine rotifer</name>
    <name type="synonym">Brachionus muelleri</name>
    <dbReference type="NCBI Taxonomy" id="10195"/>
    <lineage>
        <taxon>Eukaryota</taxon>
        <taxon>Metazoa</taxon>
        <taxon>Spiralia</taxon>
        <taxon>Gnathifera</taxon>
        <taxon>Rotifera</taxon>
        <taxon>Eurotatoria</taxon>
        <taxon>Monogononta</taxon>
        <taxon>Pseudotrocha</taxon>
        <taxon>Ploima</taxon>
        <taxon>Brachionidae</taxon>
        <taxon>Brachionus</taxon>
    </lineage>
</organism>
<comment type="caution">
    <text evidence="1">The sequence shown here is derived from an EMBL/GenBank/DDBJ whole genome shotgun (WGS) entry which is preliminary data.</text>
</comment>